<dbReference type="EMBL" id="CAICTM010001518">
    <property type="protein sequence ID" value="CAB9524310.1"/>
    <property type="molecule type" value="Genomic_DNA"/>
</dbReference>
<feature type="transmembrane region" description="Helical" evidence="1">
    <location>
        <begin position="347"/>
        <end position="366"/>
    </location>
</feature>
<keyword evidence="4" id="KW-1185">Reference proteome</keyword>
<proteinExistence type="predicted"/>
<dbReference type="Pfam" id="PF08450">
    <property type="entry name" value="SGL"/>
    <property type="match status" value="1"/>
</dbReference>
<name>A0A9N8EPY0_9STRA</name>
<dbReference type="AlphaFoldDB" id="A0A9N8EPY0"/>
<dbReference type="Proteomes" id="UP001153069">
    <property type="component" value="Unassembled WGS sequence"/>
</dbReference>
<evidence type="ECO:0000259" key="2">
    <source>
        <dbReference type="Pfam" id="PF08450"/>
    </source>
</evidence>
<protein>
    <recommendedName>
        <fullName evidence="2">SMP-30/Gluconolactonase/LRE-like region domain-containing protein</fullName>
    </recommendedName>
</protein>
<evidence type="ECO:0000313" key="4">
    <source>
        <dbReference type="Proteomes" id="UP001153069"/>
    </source>
</evidence>
<evidence type="ECO:0000313" key="3">
    <source>
        <dbReference type="EMBL" id="CAB9524310.1"/>
    </source>
</evidence>
<accession>A0A9N8EPY0</accession>
<gene>
    <name evidence="3" type="ORF">SEMRO_1520_G279420.1</name>
</gene>
<keyword evidence="1" id="KW-1133">Transmembrane helix</keyword>
<dbReference type="Gene3D" id="2.130.10.10">
    <property type="entry name" value="YVTN repeat-like/Quinoprotein amine dehydrogenase"/>
    <property type="match status" value="1"/>
</dbReference>
<keyword evidence="1" id="KW-0812">Transmembrane</keyword>
<sequence>MNKPVYTKPAGSRSIRNGNHLRRAARARASPSALAPSGSLASSPAYGAVSFVTPGNPESAVSTSSAYYVGQMNRDGAAILKYDLEGNRDMSFTAPNFTNIRGLAMNGAGDTIWAAHDGAVAELEFVDQAQSSLRLKQLYNTSDYISAPNGLCLSDDESTMFVTDPLANALLQIDFGDNTPTMTLVFRRQGQSPNGCVVQGNTVWMVHRTEAGITKYDIAKSEVGNTEPFSLDIVALTSTAQGPPSFGDGIVFWNGKLYVSVWQFSAAPPWNGTVFECDSTSTCEPFSVGSVAADMQLDLKTPDQPALILPNLFGQQVATLPLPPAAATEAPAVAATESPASAAISPAPLFVSSAVLLLAGLAAFILY</sequence>
<dbReference type="InterPro" id="IPR015943">
    <property type="entry name" value="WD40/YVTN_repeat-like_dom_sf"/>
</dbReference>
<evidence type="ECO:0000256" key="1">
    <source>
        <dbReference type="SAM" id="Phobius"/>
    </source>
</evidence>
<organism evidence="3 4">
    <name type="scientific">Seminavis robusta</name>
    <dbReference type="NCBI Taxonomy" id="568900"/>
    <lineage>
        <taxon>Eukaryota</taxon>
        <taxon>Sar</taxon>
        <taxon>Stramenopiles</taxon>
        <taxon>Ochrophyta</taxon>
        <taxon>Bacillariophyta</taxon>
        <taxon>Bacillariophyceae</taxon>
        <taxon>Bacillariophycidae</taxon>
        <taxon>Naviculales</taxon>
        <taxon>Naviculaceae</taxon>
        <taxon>Seminavis</taxon>
    </lineage>
</organism>
<reference evidence="3" key="1">
    <citation type="submission" date="2020-06" db="EMBL/GenBank/DDBJ databases">
        <authorList>
            <consortium name="Plant Systems Biology data submission"/>
        </authorList>
    </citation>
    <scope>NUCLEOTIDE SEQUENCE</scope>
    <source>
        <strain evidence="3">D6</strain>
    </source>
</reference>
<keyword evidence="1" id="KW-0472">Membrane</keyword>
<dbReference type="InterPro" id="IPR013658">
    <property type="entry name" value="SGL"/>
</dbReference>
<dbReference type="SUPFAM" id="SSF63829">
    <property type="entry name" value="Calcium-dependent phosphotriesterase"/>
    <property type="match status" value="1"/>
</dbReference>
<comment type="caution">
    <text evidence="3">The sequence shown here is derived from an EMBL/GenBank/DDBJ whole genome shotgun (WGS) entry which is preliminary data.</text>
</comment>
<feature type="domain" description="SMP-30/Gluconolactonase/LRE-like region" evidence="2">
    <location>
        <begin position="138"/>
        <end position="220"/>
    </location>
</feature>